<organism evidence="1 2">
    <name type="scientific">Lindgomyces ingoldianus</name>
    <dbReference type="NCBI Taxonomy" id="673940"/>
    <lineage>
        <taxon>Eukaryota</taxon>
        <taxon>Fungi</taxon>
        <taxon>Dikarya</taxon>
        <taxon>Ascomycota</taxon>
        <taxon>Pezizomycotina</taxon>
        <taxon>Dothideomycetes</taxon>
        <taxon>Pleosporomycetidae</taxon>
        <taxon>Pleosporales</taxon>
        <taxon>Lindgomycetaceae</taxon>
        <taxon>Lindgomyces</taxon>
    </lineage>
</organism>
<evidence type="ECO:0000313" key="1">
    <source>
        <dbReference type="EMBL" id="KAF2463891.1"/>
    </source>
</evidence>
<proteinExistence type="predicted"/>
<gene>
    <name evidence="1" type="ORF">BDR25DRAFT_105067</name>
</gene>
<accession>A0ACB6QAE8</accession>
<comment type="caution">
    <text evidence="1">The sequence shown here is derived from an EMBL/GenBank/DDBJ whole genome shotgun (WGS) entry which is preliminary data.</text>
</comment>
<name>A0ACB6QAE8_9PLEO</name>
<dbReference type="Proteomes" id="UP000799755">
    <property type="component" value="Unassembled WGS sequence"/>
</dbReference>
<dbReference type="EMBL" id="MU003544">
    <property type="protein sequence ID" value="KAF2463891.1"/>
    <property type="molecule type" value="Genomic_DNA"/>
</dbReference>
<protein>
    <submittedName>
        <fullName evidence="1">Reducing type I polyketide synthase</fullName>
    </submittedName>
</protein>
<keyword evidence="2" id="KW-1185">Reference proteome</keyword>
<evidence type="ECO:0000313" key="2">
    <source>
        <dbReference type="Proteomes" id="UP000799755"/>
    </source>
</evidence>
<reference evidence="1" key="1">
    <citation type="journal article" date="2020" name="Stud. Mycol.">
        <title>101 Dothideomycetes genomes: a test case for predicting lifestyles and emergence of pathogens.</title>
        <authorList>
            <person name="Haridas S."/>
            <person name="Albert R."/>
            <person name="Binder M."/>
            <person name="Bloem J."/>
            <person name="Labutti K."/>
            <person name="Salamov A."/>
            <person name="Andreopoulos B."/>
            <person name="Baker S."/>
            <person name="Barry K."/>
            <person name="Bills G."/>
            <person name="Bluhm B."/>
            <person name="Cannon C."/>
            <person name="Castanera R."/>
            <person name="Culley D."/>
            <person name="Daum C."/>
            <person name="Ezra D."/>
            <person name="Gonzalez J."/>
            <person name="Henrissat B."/>
            <person name="Kuo A."/>
            <person name="Liang C."/>
            <person name="Lipzen A."/>
            <person name="Lutzoni F."/>
            <person name="Magnuson J."/>
            <person name="Mondo S."/>
            <person name="Nolan M."/>
            <person name="Ohm R."/>
            <person name="Pangilinan J."/>
            <person name="Park H.-J."/>
            <person name="Ramirez L."/>
            <person name="Alfaro M."/>
            <person name="Sun H."/>
            <person name="Tritt A."/>
            <person name="Yoshinaga Y."/>
            <person name="Zwiers L.-H."/>
            <person name="Turgeon B."/>
            <person name="Goodwin S."/>
            <person name="Spatafora J."/>
            <person name="Crous P."/>
            <person name="Grigoriev I."/>
        </authorList>
    </citation>
    <scope>NUCLEOTIDE SEQUENCE</scope>
    <source>
        <strain evidence="1">ATCC 200398</strain>
    </source>
</reference>
<sequence>MPSSEILPSPSYQADRDVVEPIAIVGFSVKFPGEAKTSEDFWQMISEKNCASKLFPKDRMNVDAFYHPDGTRPDSVPVRHAHFLEEDLGAFDAPFFSLTPSEAMSMDPQHRGLLETAYRALENAGIPLEKIDGTKAGVFTGTFTDDYRIATFKDAAAMPKHAAIGVGQNFSANRLSWAFNLKGPSLQIDTACSSSLIALDLACQSLRNRDSSIALVGGASVISSIETTMSLSNMGFLSPNGRCFSFDERGNGYARGEGFGVLIIKLLSDAIQDGDSIRAVVRSSGSNQNGRNRSITQTSKVDQVQLMRDTYAKAGLDLATTRFVEAHGTGTAVGDPNEANAIGEVFGQYRTPEQPLYVGAVKSNIGHLEGASGIAGVVKAVLALEKGVIPPNTNFKRLHPRIKAKAHNLEFPTLTIPWPDAIRRASVNSFGFGGSNAHVVMDDALSYLHSRGLQAHHCTISHPPASLTHGDVNGDDIAIERKEGPRNAMLNGMLSVTEEKQPRLLVFSAFNDDAVKRVVKSYSAYFAKQLNKKSLGDVSYVNNLAYTLYNRRTRLPCRSVALVDHVCGLPKLDELVSKPNRSSSKLGLGFVFTGQGAQYAGMGKELLRYTAFRDTFLRFGSVLSILGCEWSLFDELLKEDDVSRIHEPEFSQPICTALQISLVQLLQSYGIHPATVVGHSSGEIAAAYTAGALSFDSACKVAYFRGKLTASLCHSGERNGGMLAVGLSEPEVEAYLKRLHPKAATRRIVAACINSPKSVTVSGDLDQIDGLKAALEKDGIFNRKLRVDVAYHSKHMEAIASHYADSLQDLAPGSPSSTTMVSSVTGKIISADELCSKEYWVRNLVSPVRFSDAISALAVTPSSVSSRKSYTQKQKAPQIFNLVEIGPHSTLQGPIRDTLAGSARGNQINYTAAIKRNTQPIETLLSAVGSLWCQGYEIDISAVNEQKNKHFDVLTDLPEYPFDHSQSYLHKPRLQKDFLGRDYPRLDLLGSPVVGFNPLEPAWRKFIRISETPWIEDHKVNGAILYPAAGMLVMAIEAAKLMAPPNKEAAGFMIKEASFDNSLAIPANDQGVEVQLHLRPLLRDINKVADTFQFTLCSYSDDRWVRNCHGTIEIRLAENDAICSSSWHWFDIGPFEDCKRFVDKRKVYEHFQMSGFHYGPAFQGLNRIHYDTANRALADVELFPWGEQEEANHAQDHIIHPTTLDALAQLALVGLTDGAREVPPINLPTGTKNLWISSRGLSHPGSALVKAFADTKFKSERQNEFSITAVDYNTGEVLLSWACLETTNIGRADTTEMDRKKQMCYQFDLKPDIDLMDMHSARNYCTINQDQKEKHRDDLEIYMVGVIKRVLHELSDLDISTLQRHHQKYLMWIRKRLEDFKATASADQLERLDDDQDHLDLRDRIRRLNGEGRFYSEVGSHVLDVLRGAADPLAILFEGDLARDLYQDLNLRISGSLSRLVELLAHKNPNMKIAEIGAGTGGTTSVILDSLVHGTTSRFSQYDYTDISASFFESAKGMFETYAPKIRFKTFDVEQDPIKQGFQLGSYDLLIAANVLHATQSLEVTLRNVHTLLKPGGKLVLIEVTNNLQKAGFGMGLLPGWWLSTEDFRTTGPCMPENRWDDILRQAGFSGLDVALRDSTDDAHYEQSILVSTSKASYTSTEGSGNIIVLAQNGSEKQKSMATEIQNELGKFHNVDCVIRSIEALEVGELHQAFCISLLELEEPVFADIGQESFSCIQKILTEANAILWISTDTNKVEDKSKFRMIDGLRRVVVSENCDTRFVTVALEESSIGERSQAQRIVQLYEDTVSAAFGNFEEEYTERDGILCIKRMIEASEINQHLEKQTAPLQVEERLFRDVPSLRLEFESPGVLDSLLFVEDPTPENQLGEGEVMVEVKGVGVNFRDCLIALGRMKDSMKTIGFELSGVVTKVGFDTEFKVGDRVYGLCPSGCFSTFAIVPGSLLVKIPEGISFKDAAGLPTGLVTAYYSLIDVARLRSGETVLIHSASGGTGQLAIQIAQHLGATIFVTVGTEEKKQLMIQKYHIPEDHVFSSRSIGFASHLMRLTNGRGVDVVLNSLSDEKLAASWECMAPLGRFVEIGKKDVFANSKLSMLPFAKNVSFTVVDMFGLAQERPNKLKAILQRGDELVRQYAVWTPQPVHVYGVGHIEEAFRYMQSGQNMGKIIIDMRHNELVKAIVRSPLTWMFDPNASYVLAGGFGGILRSTARWIASRGGRNLIILSRSGVRPGKSADLVGYLESQGVRIAAPRCDVSNTEEVAAALRSCKEDGMPPIKGCIQGSMVLRDALFEKMSQEDWSTTVKPRVQGTWNLHKLLPHGMDFFVMLSSVTGIVGSAGQANYAASNNYMDAFARYRVNQGEKATSLDLGWVESEGIVAETEGLARQWIVAGCWIPVSQPDLFGLLDYYCDPNLKIDSSSVNSAQILIGLGPPAMVHAKGISDLPDFMNRPMFRYLHQMELDDKPTAGSSSEGAEIDHASLFRGASNNDEAAEHVVDALVRRVAKAMAMPTDDIDSRKPLHAYGVDSLLAIELRTWFRKYFGVDIAVFELIGAKDFLAVAERVARIASAA</sequence>